<accession>A0A9J5WFP8</accession>
<feature type="region of interest" description="Disordered" evidence="1">
    <location>
        <begin position="1"/>
        <end position="48"/>
    </location>
</feature>
<protein>
    <submittedName>
        <fullName evidence="2">Uncharacterized protein</fullName>
    </submittedName>
</protein>
<reference evidence="2 3" key="1">
    <citation type="submission" date="2020-09" db="EMBL/GenBank/DDBJ databases">
        <title>De no assembly of potato wild relative species, Solanum commersonii.</title>
        <authorList>
            <person name="Cho K."/>
        </authorList>
    </citation>
    <scope>NUCLEOTIDE SEQUENCE [LARGE SCALE GENOMIC DNA]</scope>
    <source>
        <strain evidence="2">LZ3.2</strain>
        <tissue evidence="2">Leaf</tissue>
    </source>
</reference>
<evidence type="ECO:0000256" key="1">
    <source>
        <dbReference type="SAM" id="MobiDB-lite"/>
    </source>
</evidence>
<comment type="caution">
    <text evidence="2">The sequence shown here is derived from an EMBL/GenBank/DDBJ whole genome shotgun (WGS) entry which is preliminary data.</text>
</comment>
<gene>
    <name evidence="2" type="ORF">H5410_054584</name>
</gene>
<evidence type="ECO:0000313" key="3">
    <source>
        <dbReference type="Proteomes" id="UP000824120"/>
    </source>
</evidence>
<name>A0A9J5WFP8_SOLCO</name>
<sequence>MVGIRDGRAYRRQINSHKVSNGCPPNLHDEPIPNPRKHGKENQQTKESLLVVGEQREAWVQPSQMG</sequence>
<dbReference type="AlphaFoldDB" id="A0A9J5WFP8"/>
<keyword evidence="3" id="KW-1185">Reference proteome</keyword>
<organism evidence="2 3">
    <name type="scientific">Solanum commersonii</name>
    <name type="common">Commerson's wild potato</name>
    <name type="synonym">Commerson's nightshade</name>
    <dbReference type="NCBI Taxonomy" id="4109"/>
    <lineage>
        <taxon>Eukaryota</taxon>
        <taxon>Viridiplantae</taxon>
        <taxon>Streptophyta</taxon>
        <taxon>Embryophyta</taxon>
        <taxon>Tracheophyta</taxon>
        <taxon>Spermatophyta</taxon>
        <taxon>Magnoliopsida</taxon>
        <taxon>eudicotyledons</taxon>
        <taxon>Gunneridae</taxon>
        <taxon>Pentapetalae</taxon>
        <taxon>asterids</taxon>
        <taxon>lamiids</taxon>
        <taxon>Solanales</taxon>
        <taxon>Solanaceae</taxon>
        <taxon>Solanoideae</taxon>
        <taxon>Solaneae</taxon>
        <taxon>Solanum</taxon>
    </lineage>
</organism>
<dbReference type="EMBL" id="JACXVP010000011">
    <property type="protein sequence ID" value="KAG5574450.1"/>
    <property type="molecule type" value="Genomic_DNA"/>
</dbReference>
<evidence type="ECO:0000313" key="2">
    <source>
        <dbReference type="EMBL" id="KAG5574450.1"/>
    </source>
</evidence>
<proteinExistence type="predicted"/>
<dbReference type="Proteomes" id="UP000824120">
    <property type="component" value="Chromosome 11"/>
</dbReference>